<feature type="non-terminal residue" evidence="1">
    <location>
        <position position="35"/>
    </location>
</feature>
<evidence type="ECO:0000313" key="2">
    <source>
        <dbReference type="Proteomes" id="UP000027120"/>
    </source>
</evidence>
<accession>A0A067GSS2</accession>
<dbReference type="STRING" id="2711.A0A067GSS2"/>
<sequence length="35" mass="4121">MMEAEKKRSKGGFLQLFDWNGKSRKKLFSNNSELD</sequence>
<organism evidence="1 2">
    <name type="scientific">Citrus sinensis</name>
    <name type="common">Sweet orange</name>
    <name type="synonym">Citrus aurantium var. sinensis</name>
    <dbReference type="NCBI Taxonomy" id="2711"/>
    <lineage>
        <taxon>Eukaryota</taxon>
        <taxon>Viridiplantae</taxon>
        <taxon>Streptophyta</taxon>
        <taxon>Embryophyta</taxon>
        <taxon>Tracheophyta</taxon>
        <taxon>Spermatophyta</taxon>
        <taxon>Magnoliopsida</taxon>
        <taxon>eudicotyledons</taxon>
        <taxon>Gunneridae</taxon>
        <taxon>Pentapetalae</taxon>
        <taxon>rosids</taxon>
        <taxon>malvids</taxon>
        <taxon>Sapindales</taxon>
        <taxon>Rutaceae</taxon>
        <taxon>Aurantioideae</taxon>
        <taxon>Citrus</taxon>
    </lineage>
</organism>
<gene>
    <name evidence="1" type="ORF">CISIN_1g0024881mg</name>
</gene>
<dbReference type="AlphaFoldDB" id="A0A067GSS2"/>
<dbReference type="EMBL" id="KK784876">
    <property type="protein sequence ID" value="KDO81705.1"/>
    <property type="molecule type" value="Genomic_DNA"/>
</dbReference>
<reference evidence="1 2" key="1">
    <citation type="submission" date="2014-04" db="EMBL/GenBank/DDBJ databases">
        <authorList>
            <consortium name="International Citrus Genome Consortium"/>
            <person name="Gmitter F."/>
            <person name="Chen C."/>
            <person name="Farmerie W."/>
            <person name="Harkins T."/>
            <person name="Desany B."/>
            <person name="Mohiuddin M."/>
            <person name="Kodira C."/>
            <person name="Borodovsky M."/>
            <person name="Lomsadze A."/>
            <person name="Burns P."/>
            <person name="Jenkins J."/>
            <person name="Prochnik S."/>
            <person name="Shu S."/>
            <person name="Chapman J."/>
            <person name="Pitluck S."/>
            <person name="Schmutz J."/>
            <person name="Rokhsar D."/>
        </authorList>
    </citation>
    <scope>NUCLEOTIDE SEQUENCE</scope>
</reference>
<proteinExistence type="predicted"/>
<name>A0A067GSS2_CITSI</name>
<evidence type="ECO:0000313" key="1">
    <source>
        <dbReference type="EMBL" id="KDO81705.1"/>
    </source>
</evidence>
<protein>
    <submittedName>
        <fullName evidence="1">Uncharacterized protein</fullName>
    </submittedName>
</protein>
<dbReference type="EMBL" id="KK784876">
    <property type="protein sequence ID" value="KDO81704.1"/>
    <property type="molecule type" value="Genomic_DNA"/>
</dbReference>
<keyword evidence="2" id="KW-1185">Reference proteome</keyword>
<dbReference type="Proteomes" id="UP000027120">
    <property type="component" value="Unassembled WGS sequence"/>
</dbReference>